<dbReference type="PANTHER" id="PTHR43806">
    <property type="entry name" value="PEPTIDASE S8"/>
    <property type="match status" value="1"/>
</dbReference>
<dbReference type="InterPro" id="IPR036582">
    <property type="entry name" value="Mao_N_sf"/>
</dbReference>
<dbReference type="SUPFAM" id="SSF55383">
    <property type="entry name" value="Copper amine oxidase, domain N"/>
    <property type="match status" value="1"/>
</dbReference>
<dbReference type="InterPro" id="IPR050131">
    <property type="entry name" value="Peptidase_S8_subtilisin-like"/>
</dbReference>
<feature type="region of interest" description="Disordered" evidence="8">
    <location>
        <begin position="24"/>
        <end position="43"/>
    </location>
</feature>
<gene>
    <name evidence="11" type="ordered locus">COPRO5265_1474</name>
</gene>
<dbReference type="PRINTS" id="PR00723">
    <property type="entry name" value="SUBTILISIN"/>
</dbReference>
<feature type="active site" description="Charge relay system" evidence="5 6">
    <location>
        <position position="168"/>
    </location>
</feature>
<dbReference type="InterPro" id="IPR013783">
    <property type="entry name" value="Ig-like_fold"/>
</dbReference>
<evidence type="ECO:0000256" key="2">
    <source>
        <dbReference type="ARBA" id="ARBA00022670"/>
    </source>
</evidence>
<feature type="domain" description="Peptidase S8/S53" evidence="9">
    <location>
        <begin position="159"/>
        <end position="447"/>
    </location>
</feature>
<evidence type="ECO:0000256" key="1">
    <source>
        <dbReference type="ARBA" id="ARBA00011073"/>
    </source>
</evidence>
<dbReference type="Gene3D" id="2.60.40.10">
    <property type="entry name" value="Immunoglobulins"/>
    <property type="match status" value="1"/>
</dbReference>
<evidence type="ECO:0000259" key="9">
    <source>
        <dbReference type="Pfam" id="PF00082"/>
    </source>
</evidence>
<feature type="domain" description="Copper amine oxidase-like N-terminal" evidence="10">
    <location>
        <begin position="828"/>
        <end position="939"/>
    </location>
</feature>
<keyword evidence="3 6" id="KW-0378">Hydrolase</keyword>
<dbReference type="EMBL" id="CP001145">
    <property type="protein sequence ID" value="ACI17192.1"/>
    <property type="molecule type" value="Genomic_DNA"/>
</dbReference>
<dbReference type="InterPro" id="IPR022398">
    <property type="entry name" value="Peptidase_S8_His-AS"/>
</dbReference>
<keyword evidence="4 6" id="KW-0720">Serine protease</keyword>
<dbReference type="Proteomes" id="UP000001732">
    <property type="component" value="Chromosome"/>
</dbReference>
<organism evidence="11 12">
    <name type="scientific">Coprothermobacter proteolyticus (strain ATCC 35245 / DSM 5265 / OCM 4 / BT)</name>
    <dbReference type="NCBI Taxonomy" id="309798"/>
    <lineage>
        <taxon>Bacteria</taxon>
        <taxon>Pseudomonadati</taxon>
        <taxon>Coprothermobacterota</taxon>
        <taxon>Coprothermobacteria</taxon>
        <taxon>Coprothermobacterales</taxon>
        <taxon>Coprothermobacteraceae</taxon>
        <taxon>Coprothermobacter</taxon>
    </lineage>
</organism>
<evidence type="ECO:0000256" key="4">
    <source>
        <dbReference type="ARBA" id="ARBA00022825"/>
    </source>
</evidence>
<reference evidence="12" key="1">
    <citation type="submission" date="2008-08" db="EMBL/GenBank/DDBJ databases">
        <title>The complete genome sequence of Coprothermobacter proteolyticus strain ATCC 5245 / DSM 5265 / BT.</title>
        <authorList>
            <person name="Dodson R.J."/>
            <person name="Durkin A.S."/>
            <person name="Wu M."/>
            <person name="Eisen J."/>
            <person name="Sutton G."/>
        </authorList>
    </citation>
    <scope>NUCLEOTIDE SEQUENCE [LARGE SCALE GENOMIC DNA]</scope>
    <source>
        <strain evidence="12">ATCC 35245 / DSM 5265 / OCM 4 / BT</strain>
    </source>
</reference>
<evidence type="ECO:0000256" key="6">
    <source>
        <dbReference type="PROSITE-ProRule" id="PRU01240"/>
    </source>
</evidence>
<evidence type="ECO:0000256" key="3">
    <source>
        <dbReference type="ARBA" id="ARBA00022801"/>
    </source>
</evidence>
<dbReference type="Gene3D" id="3.40.50.200">
    <property type="entry name" value="Peptidase S8/S53 domain"/>
    <property type="match status" value="1"/>
</dbReference>
<accession>B5Y652</accession>
<dbReference type="Gene3D" id="2.60.40.4070">
    <property type="match status" value="1"/>
</dbReference>
<dbReference type="Gene3D" id="3.30.457.10">
    <property type="entry name" value="Copper amine oxidase-like, N-terminal domain"/>
    <property type="match status" value="1"/>
</dbReference>
<evidence type="ECO:0000256" key="8">
    <source>
        <dbReference type="SAM" id="MobiDB-lite"/>
    </source>
</evidence>
<dbReference type="GO" id="GO:0004252">
    <property type="term" value="F:serine-type endopeptidase activity"/>
    <property type="evidence" value="ECO:0007669"/>
    <property type="project" value="UniProtKB-UniRule"/>
</dbReference>
<dbReference type="InterPro" id="IPR023827">
    <property type="entry name" value="Peptidase_S8_Asp-AS"/>
</dbReference>
<evidence type="ECO:0000259" key="10">
    <source>
        <dbReference type="Pfam" id="PF07833"/>
    </source>
</evidence>
<dbReference type="AlphaFoldDB" id="B5Y652"/>
<dbReference type="GO" id="GO:0006508">
    <property type="term" value="P:proteolysis"/>
    <property type="evidence" value="ECO:0007669"/>
    <property type="project" value="UniProtKB-KW"/>
</dbReference>
<dbReference type="PROSITE" id="PS51892">
    <property type="entry name" value="SUBTILASE"/>
    <property type="match status" value="1"/>
</dbReference>
<keyword evidence="2 6" id="KW-0645">Protease</keyword>
<proteinExistence type="inferred from homology"/>
<feature type="active site" description="Charge relay system" evidence="5 6">
    <location>
        <position position="207"/>
    </location>
</feature>
<keyword evidence="12" id="KW-1185">Reference proteome</keyword>
<dbReference type="InterPro" id="IPR023828">
    <property type="entry name" value="Peptidase_S8_Ser-AS"/>
</dbReference>
<dbReference type="eggNOG" id="COG1404">
    <property type="taxonomic scope" value="Bacteria"/>
</dbReference>
<dbReference type="InterPro" id="IPR012854">
    <property type="entry name" value="Cu_amine_oxidase-like_N"/>
</dbReference>
<dbReference type="InterPro" id="IPR000209">
    <property type="entry name" value="Peptidase_S8/S53_dom"/>
</dbReference>
<feature type="active site" description="Charge relay system" evidence="5 6">
    <location>
        <position position="394"/>
    </location>
</feature>
<dbReference type="STRING" id="309798.COPRO5265_1474"/>
<dbReference type="PROSITE" id="PS00136">
    <property type="entry name" value="SUBTILASE_ASP"/>
    <property type="match status" value="1"/>
</dbReference>
<evidence type="ECO:0000256" key="7">
    <source>
        <dbReference type="RuleBase" id="RU003355"/>
    </source>
</evidence>
<reference evidence="11 12" key="2">
    <citation type="journal article" date="2014" name="Genome Announc.">
        <title>Complete Genome Sequence of Coprothermobacter proteolyticus DSM 5265.</title>
        <authorList>
            <person name="Alexiev A."/>
            <person name="Coil D.A."/>
            <person name="Badger J.H."/>
            <person name="Enticknap J."/>
            <person name="Ward N."/>
            <person name="Robb F.T."/>
            <person name="Eisen J.A."/>
        </authorList>
    </citation>
    <scope>NUCLEOTIDE SEQUENCE [LARGE SCALE GENOMIC DNA]</scope>
    <source>
        <strain evidence="12">ATCC 35245 / DSM 5265 / OCM 4 / BT</strain>
    </source>
</reference>
<dbReference type="CDD" id="cd07474">
    <property type="entry name" value="Peptidases_S8_subtilisin_Vpr-like"/>
    <property type="match status" value="1"/>
</dbReference>
<dbReference type="Pfam" id="PF07833">
    <property type="entry name" value="Cu_amine_oxidN1"/>
    <property type="match status" value="1"/>
</dbReference>
<dbReference type="InterPro" id="IPR015500">
    <property type="entry name" value="Peptidase_S8_subtilisin-rel"/>
</dbReference>
<feature type="compositionally biased region" description="Basic and acidic residues" evidence="8">
    <location>
        <begin position="24"/>
        <end position="33"/>
    </location>
</feature>
<dbReference type="EC" id="3.4.21.-" evidence="11"/>
<dbReference type="PROSITE" id="PS00138">
    <property type="entry name" value="SUBTILASE_SER"/>
    <property type="match status" value="1"/>
</dbReference>
<sequence length="944" mass="101883">MLTSTAFQDVMVVLRDEPVIEHTKNRTGTDKLDTNSIKSDSNSSSYENKLIMTQSTVVNKIKQMSPDAEIGHNLTWTLNGFTMKARGVDLSKIADIKEVRAVYPIPMGQMPELSAIVAETPTAGSEDLVLAHMNEEVLTGLHVKDVWQMKDAKGNPIEGSEIVIAVIDTGVDYTHPDLGGCLGPSCKVIGGYDFGDDDSDPMDQMGHGTLVAGTIAADGRLKGTAPKAKLLAYKVLPTLTTTTPTSDILLASGNIYPAIDQAAKDGADIINISLTDESRLKTDYGKEIIENLETLNIIVVAAAGNSGSAVYCDDPFSPDLCPKGYSAPLLTTSTEPNVITVGGSVSTDMPVARVAPFSSMGPSIDFRLKPDLIAPAYTFNTATGSRYVYEEGTSFSTPLVSGITALIKQGHPDWSTEDVRASLINTATVFYNDDNKEPESSLMQGSGRVDALRALETSVLVEPYSISMTATGLKTADLVVKNVSGTTLTLSASVELTLGNFELGANDGLKLSISPSTLTIPKGGSATVTLIPSADLTKLSKGPHEGLIWLTNGDTKVHVPVLIWNDPSAWWFPVTETRPSKLANVRASSTVLDFSIPEQRTVTIDFTLRFGSIDGPAALVDTPTTIPYGYFMNSVSLVEVSILDENNATVTTFYSERGLLIGHYKAVWNGLGEDKFPVKDGKYKYVIAASDSGISVKEQQYVYINVETASGYIQVKNSPDTTPPSLTVNIPEEYTVTKYVFEPDPVLVLSGKTEAGNFVEINGENVPVDSSGMFKANIPLTTQVNKVTVIARRKVLDELTVETWKLITIQLVPLNLIELQVGKPQFKVNNQAKILDAPPIIKNSRTLLPIRAVVEAMGGQVKWDSADRRVDITYEGKSINLWIGKNKAKVNGQEVMIDPSNPNVVPEITNSRTMVPLRFVAESLGCDVEWLPDTKSIRITYQAG</sequence>
<name>B5Y652_COPPD</name>
<dbReference type="PANTHER" id="PTHR43806:SF65">
    <property type="entry name" value="SERINE PROTEASE APRX"/>
    <property type="match status" value="1"/>
</dbReference>
<evidence type="ECO:0000313" key="11">
    <source>
        <dbReference type="EMBL" id="ACI17192.1"/>
    </source>
</evidence>
<dbReference type="SUPFAM" id="SSF52743">
    <property type="entry name" value="Subtilisin-like"/>
    <property type="match status" value="1"/>
</dbReference>
<evidence type="ECO:0000256" key="5">
    <source>
        <dbReference type="PIRSR" id="PIRSR615500-1"/>
    </source>
</evidence>
<dbReference type="PROSITE" id="PS00137">
    <property type="entry name" value="SUBTILASE_HIS"/>
    <property type="match status" value="1"/>
</dbReference>
<dbReference type="InterPro" id="IPR036852">
    <property type="entry name" value="Peptidase_S8/S53_dom_sf"/>
</dbReference>
<dbReference type="InterPro" id="IPR034213">
    <property type="entry name" value="S8_Vpr-like"/>
</dbReference>
<evidence type="ECO:0000313" key="12">
    <source>
        <dbReference type="Proteomes" id="UP000001732"/>
    </source>
</evidence>
<dbReference type="KEGG" id="cpo:COPRO5265_1474"/>
<comment type="similarity">
    <text evidence="1 6 7">Belongs to the peptidase S8 family.</text>
</comment>
<dbReference type="Pfam" id="PF00082">
    <property type="entry name" value="Peptidase_S8"/>
    <property type="match status" value="1"/>
</dbReference>
<protein>
    <submittedName>
        <fullName evidence="11">Minor extracellular protease, putative</fullName>
        <ecNumber evidence="11">3.4.21.-</ecNumber>
    </submittedName>
</protein>